<organism evidence="2 3">
    <name type="scientific">Caerostris extrusa</name>
    <name type="common">Bark spider</name>
    <name type="synonym">Caerostris bankana</name>
    <dbReference type="NCBI Taxonomy" id="172846"/>
    <lineage>
        <taxon>Eukaryota</taxon>
        <taxon>Metazoa</taxon>
        <taxon>Ecdysozoa</taxon>
        <taxon>Arthropoda</taxon>
        <taxon>Chelicerata</taxon>
        <taxon>Arachnida</taxon>
        <taxon>Araneae</taxon>
        <taxon>Araneomorphae</taxon>
        <taxon>Entelegynae</taxon>
        <taxon>Araneoidea</taxon>
        <taxon>Araneidae</taxon>
        <taxon>Caerostris</taxon>
    </lineage>
</organism>
<feature type="transmembrane region" description="Helical" evidence="1">
    <location>
        <begin position="14"/>
        <end position="31"/>
    </location>
</feature>
<gene>
    <name evidence="2" type="ORF">CEXT_158201</name>
</gene>
<keyword evidence="1" id="KW-0812">Transmembrane</keyword>
<reference evidence="2 3" key="1">
    <citation type="submission" date="2021-06" db="EMBL/GenBank/DDBJ databases">
        <title>Caerostris extrusa draft genome.</title>
        <authorList>
            <person name="Kono N."/>
            <person name="Arakawa K."/>
        </authorList>
    </citation>
    <scope>NUCLEOTIDE SEQUENCE [LARGE SCALE GENOMIC DNA]</scope>
</reference>
<accession>A0AAV4XG14</accession>
<dbReference type="Proteomes" id="UP001054945">
    <property type="component" value="Unassembled WGS sequence"/>
</dbReference>
<sequence length="122" mass="14807">MIVSRDSRPHVQSAGYHSVFVLGILAAFLPFRRDRQRRKIRLIFFVFSSSSFKALNDIDSNFFIEWKRRKKIYRNTGLVRLSLRLLRYKEAIGTWRNFTSVRKNRMVFIYELISKKRKLFRK</sequence>
<name>A0AAV4XG14_CAEEX</name>
<dbReference type="AlphaFoldDB" id="A0AAV4XG14"/>
<dbReference type="EMBL" id="BPLR01000207">
    <property type="protein sequence ID" value="GIY92896.1"/>
    <property type="molecule type" value="Genomic_DNA"/>
</dbReference>
<keyword evidence="1" id="KW-0472">Membrane</keyword>
<protein>
    <submittedName>
        <fullName evidence="2">Uncharacterized protein</fullName>
    </submittedName>
</protein>
<evidence type="ECO:0000256" key="1">
    <source>
        <dbReference type="SAM" id="Phobius"/>
    </source>
</evidence>
<keyword evidence="1" id="KW-1133">Transmembrane helix</keyword>
<keyword evidence="3" id="KW-1185">Reference proteome</keyword>
<comment type="caution">
    <text evidence="2">The sequence shown here is derived from an EMBL/GenBank/DDBJ whole genome shotgun (WGS) entry which is preliminary data.</text>
</comment>
<evidence type="ECO:0000313" key="2">
    <source>
        <dbReference type="EMBL" id="GIY92896.1"/>
    </source>
</evidence>
<proteinExistence type="predicted"/>
<evidence type="ECO:0000313" key="3">
    <source>
        <dbReference type="Proteomes" id="UP001054945"/>
    </source>
</evidence>